<dbReference type="InterPro" id="IPR029028">
    <property type="entry name" value="Alpha/beta_knot_MTases"/>
</dbReference>
<dbReference type="InterPro" id="IPR001537">
    <property type="entry name" value="SpoU_MeTrfase"/>
</dbReference>
<dbReference type="GO" id="GO:0005829">
    <property type="term" value="C:cytosol"/>
    <property type="evidence" value="ECO:0007669"/>
    <property type="project" value="TreeGrafter"/>
</dbReference>
<gene>
    <name evidence="5" type="primary">trmJ</name>
    <name evidence="7" type="ORF">SAMN05444398_101172</name>
</gene>
<sequence length="248" mass="27820">MPTETPQPAFVLVRPQMGENIGAAARAMWNFGLDRMRLVAPRDGWPNPRAVAMASGAGRLLDEAQMVETLPDAVADCHYVMATTARARGLTKPVLSPERAMQIAAERIAQDQKVAVLFGPERAGLENDDVARANAIINVPVNPEFASLNLAQCVLLTAYEWRRAQGNIVNERVDMARADWAEQIEIEKLADHYDERLTQAGFFFPDHKAEGMRTNLRNMWSRMALTRADVQMLHGVLRQMVRWKERGD</sequence>
<evidence type="ECO:0000256" key="5">
    <source>
        <dbReference type="RuleBase" id="RU362024"/>
    </source>
</evidence>
<evidence type="ECO:0000256" key="1">
    <source>
        <dbReference type="ARBA" id="ARBA00007228"/>
    </source>
</evidence>
<dbReference type="Gene3D" id="3.40.1280.10">
    <property type="match status" value="1"/>
</dbReference>
<comment type="function">
    <text evidence="5">Catalyzes the formation of 2'O-methylated cytidine (Cm32) or 2'O-methylated uridine (Um32) at position 32 in tRNA.</text>
</comment>
<comment type="catalytic activity">
    <reaction evidence="5">
        <text>cytidine(32) in tRNA + S-adenosyl-L-methionine = 2'-O-methylcytidine(32) in tRNA + S-adenosyl-L-homocysteine + H(+)</text>
        <dbReference type="Rhea" id="RHEA:42932"/>
        <dbReference type="Rhea" id="RHEA-COMP:10288"/>
        <dbReference type="Rhea" id="RHEA-COMP:10289"/>
        <dbReference type="ChEBI" id="CHEBI:15378"/>
        <dbReference type="ChEBI" id="CHEBI:57856"/>
        <dbReference type="ChEBI" id="CHEBI:59789"/>
        <dbReference type="ChEBI" id="CHEBI:74495"/>
        <dbReference type="ChEBI" id="CHEBI:82748"/>
        <dbReference type="EC" id="2.1.1.200"/>
    </reaction>
</comment>
<dbReference type="CDD" id="cd18093">
    <property type="entry name" value="SpoU-like_TrmJ"/>
    <property type="match status" value="1"/>
</dbReference>
<dbReference type="PIRSF" id="PIRSF004808">
    <property type="entry name" value="LasT"/>
    <property type="match status" value="1"/>
</dbReference>
<dbReference type="SUPFAM" id="SSF75217">
    <property type="entry name" value="alpha/beta knot"/>
    <property type="match status" value="1"/>
</dbReference>
<dbReference type="GO" id="GO:0160206">
    <property type="term" value="F:tRNA (cytidine(32)/uridine(32)-2'-O)-methyltransferase activity"/>
    <property type="evidence" value="ECO:0007669"/>
    <property type="project" value="UniProtKB-EC"/>
</dbReference>
<dbReference type="EMBL" id="FRBR01000001">
    <property type="protein sequence ID" value="SHK97887.1"/>
    <property type="molecule type" value="Genomic_DNA"/>
</dbReference>
<evidence type="ECO:0000259" key="6">
    <source>
        <dbReference type="Pfam" id="PF00588"/>
    </source>
</evidence>
<organism evidence="7 8">
    <name type="scientific">Roseovarius pacificus</name>
    <dbReference type="NCBI Taxonomy" id="337701"/>
    <lineage>
        <taxon>Bacteria</taxon>
        <taxon>Pseudomonadati</taxon>
        <taxon>Pseudomonadota</taxon>
        <taxon>Alphaproteobacteria</taxon>
        <taxon>Rhodobacterales</taxon>
        <taxon>Roseobacteraceae</taxon>
        <taxon>Roseovarius</taxon>
    </lineage>
</organism>
<dbReference type="AlphaFoldDB" id="A0A1M6WVX2"/>
<evidence type="ECO:0000256" key="4">
    <source>
        <dbReference type="ARBA" id="ARBA00022691"/>
    </source>
</evidence>
<dbReference type="Proteomes" id="UP000183974">
    <property type="component" value="Unassembled WGS sequence"/>
</dbReference>
<dbReference type="GO" id="GO:0106339">
    <property type="term" value="F:tRNA (cytidine(32)-2'-O)-methyltransferase activity"/>
    <property type="evidence" value="ECO:0007669"/>
    <property type="project" value="RHEA"/>
</dbReference>
<dbReference type="PANTHER" id="PTHR42786:SF7">
    <property type="entry name" value="TRNA_RRNA METHYLTRANSFERASE SPOU TYPE DOMAIN-CONTAINING PROTEIN"/>
    <property type="match status" value="1"/>
</dbReference>
<accession>A0A1M6WVX2</accession>
<comment type="catalytic activity">
    <reaction evidence="5">
        <text>uridine(32) in tRNA + S-adenosyl-L-methionine = 2'-O-methyluridine(32) in tRNA + S-adenosyl-L-homocysteine + H(+)</text>
        <dbReference type="Rhea" id="RHEA:42936"/>
        <dbReference type="Rhea" id="RHEA-COMP:10107"/>
        <dbReference type="Rhea" id="RHEA-COMP:10290"/>
        <dbReference type="ChEBI" id="CHEBI:15378"/>
        <dbReference type="ChEBI" id="CHEBI:57856"/>
        <dbReference type="ChEBI" id="CHEBI:59789"/>
        <dbReference type="ChEBI" id="CHEBI:65315"/>
        <dbReference type="ChEBI" id="CHEBI:74478"/>
        <dbReference type="EC" id="2.1.1.200"/>
    </reaction>
</comment>
<evidence type="ECO:0000256" key="2">
    <source>
        <dbReference type="ARBA" id="ARBA00022603"/>
    </source>
</evidence>
<keyword evidence="5" id="KW-0819">tRNA processing</keyword>
<comment type="subunit">
    <text evidence="5">Homodimer.</text>
</comment>
<keyword evidence="4 5" id="KW-0949">S-adenosyl-L-methionine</keyword>
<dbReference type="Pfam" id="PF00588">
    <property type="entry name" value="SpoU_methylase"/>
    <property type="match status" value="1"/>
</dbReference>
<evidence type="ECO:0000313" key="7">
    <source>
        <dbReference type="EMBL" id="SHK97887.1"/>
    </source>
</evidence>
<comment type="similarity">
    <text evidence="1">Belongs to the class IV-like SAM-binding methyltransferase superfamily. RNA methyltransferase TrmH family.</text>
</comment>
<dbReference type="RefSeq" id="WP_073033648.1">
    <property type="nucleotide sequence ID" value="NZ_BMLR01000001.1"/>
</dbReference>
<proteinExistence type="inferred from homology"/>
<dbReference type="InterPro" id="IPR004384">
    <property type="entry name" value="RNA_MeTrfase_TrmJ/LasT"/>
</dbReference>
<protein>
    <recommendedName>
        <fullName evidence="5">tRNA (cytidine/uridine-2'-O-)-methyltransferase TrmJ</fullName>
        <ecNumber evidence="5">2.1.1.200</ecNumber>
    </recommendedName>
    <alternativeName>
        <fullName evidence="5">tRNA (cytidine(32)/uridine(32)-2'-O)-methyltransferase</fullName>
    </alternativeName>
    <alternativeName>
        <fullName evidence="5">tRNA Cm32/Um32 methyltransferase</fullName>
    </alternativeName>
</protein>
<dbReference type="STRING" id="337701.SAMN05444398_101172"/>
<dbReference type="InterPro" id="IPR029026">
    <property type="entry name" value="tRNA_m1G_MTases_N"/>
</dbReference>
<comment type="subcellular location">
    <subcellularLocation>
        <location evidence="5">Cytoplasm</location>
    </subcellularLocation>
</comment>
<keyword evidence="3 7" id="KW-0808">Transferase</keyword>
<keyword evidence="5" id="KW-0963">Cytoplasm</keyword>
<evidence type="ECO:0000256" key="3">
    <source>
        <dbReference type="ARBA" id="ARBA00022679"/>
    </source>
</evidence>
<dbReference type="OrthoDB" id="9806346at2"/>
<dbReference type="GO" id="GO:0003723">
    <property type="term" value="F:RNA binding"/>
    <property type="evidence" value="ECO:0007669"/>
    <property type="project" value="InterPro"/>
</dbReference>
<feature type="domain" description="tRNA/rRNA methyltransferase SpoU type" evidence="6">
    <location>
        <begin position="10"/>
        <end position="159"/>
    </location>
</feature>
<evidence type="ECO:0000313" key="8">
    <source>
        <dbReference type="Proteomes" id="UP000183974"/>
    </source>
</evidence>
<dbReference type="NCBIfam" id="TIGR00050">
    <property type="entry name" value="rRNA_methyl_1"/>
    <property type="match status" value="1"/>
</dbReference>
<name>A0A1M6WVX2_9RHOB</name>
<dbReference type="PANTHER" id="PTHR42786">
    <property type="entry name" value="TRNA/RRNA METHYLTRANSFERASE"/>
    <property type="match status" value="1"/>
</dbReference>
<reference evidence="7 8" key="1">
    <citation type="submission" date="2016-11" db="EMBL/GenBank/DDBJ databases">
        <authorList>
            <person name="Jaros S."/>
            <person name="Januszkiewicz K."/>
            <person name="Wedrychowicz H."/>
        </authorList>
    </citation>
    <scope>NUCLEOTIDE SEQUENCE [LARGE SCALE GENOMIC DNA]</scope>
    <source>
        <strain evidence="7 8">DSM 29589</strain>
    </source>
</reference>
<dbReference type="Gene3D" id="1.10.8.590">
    <property type="match status" value="1"/>
</dbReference>
<keyword evidence="8" id="KW-1185">Reference proteome</keyword>
<dbReference type="GO" id="GO:0002128">
    <property type="term" value="P:tRNA nucleoside ribose methylation"/>
    <property type="evidence" value="ECO:0007669"/>
    <property type="project" value="TreeGrafter"/>
</dbReference>
<dbReference type="EC" id="2.1.1.200" evidence="5"/>
<keyword evidence="2 5" id="KW-0489">Methyltransferase</keyword>